<dbReference type="InterPro" id="IPR013877">
    <property type="entry name" value="YAP-bd/ALF4/Glomulin"/>
</dbReference>
<organism evidence="1 2">
    <name type="scientific">Serendipita vermifera MAFF 305830</name>
    <dbReference type="NCBI Taxonomy" id="933852"/>
    <lineage>
        <taxon>Eukaryota</taxon>
        <taxon>Fungi</taxon>
        <taxon>Dikarya</taxon>
        <taxon>Basidiomycota</taxon>
        <taxon>Agaricomycotina</taxon>
        <taxon>Agaricomycetes</taxon>
        <taxon>Sebacinales</taxon>
        <taxon>Serendipitaceae</taxon>
        <taxon>Serendipita</taxon>
    </lineage>
</organism>
<keyword evidence="2" id="KW-1185">Reference proteome</keyword>
<reference evidence="1 2" key="1">
    <citation type="submission" date="2014-04" db="EMBL/GenBank/DDBJ databases">
        <authorList>
            <consortium name="DOE Joint Genome Institute"/>
            <person name="Kuo A."/>
            <person name="Zuccaro A."/>
            <person name="Kohler A."/>
            <person name="Nagy L.G."/>
            <person name="Floudas D."/>
            <person name="Copeland A."/>
            <person name="Barry K.W."/>
            <person name="Cichocki N."/>
            <person name="Veneault-Fourrey C."/>
            <person name="LaButti K."/>
            <person name="Lindquist E.A."/>
            <person name="Lipzen A."/>
            <person name="Lundell T."/>
            <person name="Morin E."/>
            <person name="Murat C."/>
            <person name="Sun H."/>
            <person name="Tunlid A."/>
            <person name="Henrissat B."/>
            <person name="Grigoriev I.V."/>
            <person name="Hibbett D.S."/>
            <person name="Martin F."/>
            <person name="Nordberg H.P."/>
            <person name="Cantor M.N."/>
            <person name="Hua S.X."/>
        </authorList>
    </citation>
    <scope>NUCLEOTIDE SEQUENCE [LARGE SCALE GENOMIC DNA]</scope>
    <source>
        <strain evidence="1 2">MAFF 305830</strain>
    </source>
</reference>
<dbReference type="HOGENOM" id="CLU_486667_0_0_1"/>
<dbReference type="AlphaFoldDB" id="A0A0C3AJ11"/>
<evidence type="ECO:0000313" key="1">
    <source>
        <dbReference type="EMBL" id="KIM20044.1"/>
    </source>
</evidence>
<reference evidence="2" key="2">
    <citation type="submission" date="2015-01" db="EMBL/GenBank/DDBJ databases">
        <title>Evolutionary Origins and Diversification of the Mycorrhizal Mutualists.</title>
        <authorList>
            <consortium name="DOE Joint Genome Institute"/>
            <consortium name="Mycorrhizal Genomics Consortium"/>
            <person name="Kohler A."/>
            <person name="Kuo A."/>
            <person name="Nagy L.G."/>
            <person name="Floudas D."/>
            <person name="Copeland A."/>
            <person name="Barry K.W."/>
            <person name="Cichocki N."/>
            <person name="Veneault-Fourrey C."/>
            <person name="LaButti K."/>
            <person name="Lindquist E.A."/>
            <person name="Lipzen A."/>
            <person name="Lundell T."/>
            <person name="Morin E."/>
            <person name="Murat C."/>
            <person name="Riley R."/>
            <person name="Ohm R."/>
            <person name="Sun H."/>
            <person name="Tunlid A."/>
            <person name="Henrissat B."/>
            <person name="Grigoriev I.V."/>
            <person name="Hibbett D.S."/>
            <person name="Martin F."/>
        </authorList>
    </citation>
    <scope>NUCLEOTIDE SEQUENCE [LARGE SCALE GENOMIC DNA]</scope>
    <source>
        <strain evidence="2">MAFF 305830</strain>
    </source>
</reference>
<gene>
    <name evidence="1" type="ORF">M408DRAFT_162291</name>
</gene>
<proteinExistence type="predicted"/>
<evidence type="ECO:0000313" key="2">
    <source>
        <dbReference type="Proteomes" id="UP000054097"/>
    </source>
</evidence>
<dbReference type="Pfam" id="PF08568">
    <property type="entry name" value="Kinetochor_Ybp2"/>
    <property type="match status" value="1"/>
</dbReference>
<dbReference type="SUPFAM" id="SSF48371">
    <property type="entry name" value="ARM repeat"/>
    <property type="match status" value="1"/>
</dbReference>
<name>A0A0C3AJ11_SERVB</name>
<protein>
    <submittedName>
        <fullName evidence="1">Uncharacterized protein</fullName>
    </submittedName>
</protein>
<dbReference type="InterPro" id="IPR016024">
    <property type="entry name" value="ARM-type_fold"/>
</dbReference>
<dbReference type="OrthoDB" id="5396786at2759"/>
<accession>A0A0C3AJ11</accession>
<dbReference type="EMBL" id="KN824485">
    <property type="protein sequence ID" value="KIM20044.1"/>
    <property type="molecule type" value="Genomic_DNA"/>
</dbReference>
<sequence length="570" mass="62657">MALERDHINSELESHFAGFIPNSLDTDPILLAILSALDDPKPRWNLQEITTFINSHDDIELNALELIPLLWTNNDKGKDGSDLLKLVANRASSKECLIALLEVQEQLVNHLSRGSEDDEDEDHRPLQLCLLLDLYTAVIPRIMLRKRGPLETLTPIVKGLSQGIRACGPIVSKNVAKKLLQSLAAFISGIASWLKTLPAAGQMDTRSSIDSLGVMLFTGVSSLCNQIRSHLAEGFIEQHFPRKYLHSSISPESMVDRDIMAGVVDAATSIEMTPDTLNSLINTSQNASVITTSIVLLAHWKPSPSPTAIANFIPHLAPFLQSSTAVDEVLFLLLQYAHAHATQSITTASLDSIIQPLVTLCSTCPDPEKRNTIWVTFSELFKTLSSAARLALLTELLSPETDPFPQMRVAAVGLVKDSVSDSLSAVASLPPAERKQSVDILVSRLLAQLGRYLLRPEPPELLSHPLEQFDTDAFLESSEPTRLHQCLSLYYMLLVKDVSNLTGVRDSGSISETTRYLLVPLAKVLDLVEQNASEKEPQAMIAEMQVINPLRMALARVQESLDTLNVSKRP</sequence>
<dbReference type="STRING" id="933852.A0A0C3AJ11"/>
<dbReference type="Proteomes" id="UP000054097">
    <property type="component" value="Unassembled WGS sequence"/>
</dbReference>